<evidence type="ECO:0000256" key="2">
    <source>
        <dbReference type="SAM" id="MobiDB-lite"/>
    </source>
</evidence>
<dbReference type="Pfam" id="PF00041">
    <property type="entry name" value="fn3"/>
    <property type="match status" value="12"/>
</dbReference>
<dbReference type="SUPFAM" id="SSF49265">
    <property type="entry name" value="Fibronectin type III"/>
    <property type="match status" value="8"/>
</dbReference>
<dbReference type="FunFam" id="2.60.40.10:FF:000024">
    <property type="entry name" value="Tenascin-X"/>
    <property type="match status" value="2"/>
</dbReference>
<dbReference type="SMART" id="SM00060">
    <property type="entry name" value="FN3"/>
    <property type="match status" value="12"/>
</dbReference>
<feature type="domain" description="Fibronectin type-III" evidence="3">
    <location>
        <begin position="1145"/>
        <end position="1240"/>
    </location>
</feature>
<dbReference type="InterPro" id="IPR036116">
    <property type="entry name" value="FN3_sf"/>
</dbReference>
<dbReference type="GO" id="GO:0030155">
    <property type="term" value="P:regulation of cell adhesion"/>
    <property type="evidence" value="ECO:0007669"/>
    <property type="project" value="TreeGrafter"/>
</dbReference>
<name>A0A8D2ISG2_VARKO</name>
<organism evidence="4 5">
    <name type="scientific">Varanus komodoensis</name>
    <name type="common">Komodo dragon</name>
    <dbReference type="NCBI Taxonomy" id="61221"/>
    <lineage>
        <taxon>Eukaryota</taxon>
        <taxon>Metazoa</taxon>
        <taxon>Chordata</taxon>
        <taxon>Craniata</taxon>
        <taxon>Vertebrata</taxon>
        <taxon>Euteleostomi</taxon>
        <taxon>Lepidosauria</taxon>
        <taxon>Squamata</taxon>
        <taxon>Bifurcata</taxon>
        <taxon>Unidentata</taxon>
        <taxon>Episquamata</taxon>
        <taxon>Toxicofera</taxon>
        <taxon>Anguimorpha</taxon>
        <taxon>Paleoanguimorpha</taxon>
        <taxon>Varanoidea</taxon>
        <taxon>Varanidae</taxon>
        <taxon>Varanus</taxon>
    </lineage>
</organism>
<keyword evidence="1" id="KW-0677">Repeat</keyword>
<dbReference type="GO" id="GO:0005615">
    <property type="term" value="C:extracellular space"/>
    <property type="evidence" value="ECO:0007669"/>
    <property type="project" value="TreeGrafter"/>
</dbReference>
<feature type="domain" description="Fibronectin type-III" evidence="3">
    <location>
        <begin position="501"/>
        <end position="589"/>
    </location>
</feature>
<reference evidence="4" key="1">
    <citation type="submission" date="2025-08" db="UniProtKB">
        <authorList>
            <consortium name="Ensembl"/>
        </authorList>
    </citation>
    <scope>IDENTIFICATION</scope>
</reference>
<dbReference type="Gene3D" id="2.60.40.10">
    <property type="entry name" value="Immunoglobulins"/>
    <property type="match status" value="12"/>
</dbReference>
<feature type="domain" description="Fibronectin type-III" evidence="3">
    <location>
        <begin position="945"/>
        <end position="1035"/>
    </location>
</feature>
<dbReference type="PANTHER" id="PTHR46708:SF3">
    <property type="entry name" value="TENASCIN-X"/>
    <property type="match status" value="1"/>
</dbReference>
<accession>A0A8D2ISG2</accession>
<feature type="domain" description="Fibronectin type-III" evidence="3">
    <location>
        <begin position="602"/>
        <end position="694"/>
    </location>
</feature>
<protein>
    <recommendedName>
        <fullName evidence="3">Fibronectin type-III domain-containing protein</fullName>
    </recommendedName>
</protein>
<feature type="region of interest" description="Disordered" evidence="2">
    <location>
        <begin position="171"/>
        <end position="209"/>
    </location>
</feature>
<feature type="domain" description="Fibronectin type-III" evidence="3">
    <location>
        <begin position="402"/>
        <end position="490"/>
    </location>
</feature>
<dbReference type="PANTHER" id="PTHR46708">
    <property type="entry name" value="TENASCIN"/>
    <property type="match status" value="1"/>
</dbReference>
<evidence type="ECO:0000256" key="1">
    <source>
        <dbReference type="ARBA" id="ARBA00022737"/>
    </source>
</evidence>
<dbReference type="CDD" id="cd00063">
    <property type="entry name" value="FN3"/>
    <property type="match status" value="12"/>
</dbReference>
<feature type="region of interest" description="Disordered" evidence="2">
    <location>
        <begin position="70"/>
        <end position="93"/>
    </location>
</feature>
<feature type="domain" description="Fibronectin type-III" evidence="3">
    <location>
        <begin position="302"/>
        <end position="394"/>
    </location>
</feature>
<evidence type="ECO:0000259" key="3">
    <source>
        <dbReference type="PROSITE" id="PS50853"/>
    </source>
</evidence>
<dbReference type="PROSITE" id="PS50853">
    <property type="entry name" value="FN3"/>
    <property type="match status" value="12"/>
</dbReference>
<dbReference type="Proteomes" id="UP000694545">
    <property type="component" value="Unplaced"/>
</dbReference>
<feature type="domain" description="Fibronectin type-III" evidence="3">
    <location>
        <begin position="201"/>
        <end position="291"/>
    </location>
</feature>
<feature type="compositionally biased region" description="Polar residues" evidence="2">
    <location>
        <begin position="75"/>
        <end position="87"/>
    </location>
</feature>
<feature type="domain" description="Fibronectin type-III" evidence="3">
    <location>
        <begin position="97"/>
        <end position="187"/>
    </location>
</feature>
<proteinExistence type="predicted"/>
<sequence length="1309" mass="141956">NVTSGSAHLSWTVGTGTFDSFLVQYKDAEGKPQSLPVDGSNHETTITGLSPSRRYKFNLYGMAGRKRVGPVSADTMAQETPSDSLSVAETEDPVKPSLGELSVSDVTSSSALLSWTVPTGSFDSFLVQYKDAEGKPQAVPVDGGSREVTVPSLAPSRRYKFNLFGVSGRKRVGPVSSEATTGQQKQTETEKEEEDGASEPSLGELSVSEASSDSIHLSWTVPTGNFDSFLIQYKDAKDEAQALPVDGGSREVTVSNLTPSHQYRFDLYGLSGGKYFGPVSTNAITEQDAEEKGTTAPPPEPNLGELSVSDVSNNSVRLSWDVPAGTFDSFLVQYKDDKSKPQTVPVDKETNSVVIYYLVPSYRYKFSLYGISGSTRFGPASVSIVTVKEETDQEVSTETELQLGELMVSEVTSNAARLSWSVPVGSFDSFSVQYKDAEGRPQALPVGGSAREVFVPNLVPSHKYRFNLYGISGQRRFGPISVNAVTTEEAGKEVFPGAEPHLGEFSVSEVTSDAARLSWSVPVGSFDSFSVQYKDAEGRPQALPVGGSAREVLVPNLVPSHKYRFNLYGISGQRRFGPISVNAVTTEEKKPEEASGKAVQPILGDVTVSEITPDSLLLSWSIQEGSFDSFLIQYKDATDKLQMLSVDGAMRSLHLYNLMPSHRYKFNVFGVSGYKRVGPISVDAVTGQQGLHMGPYMVSIWAVSTLNLLSMPVLWTYGLSQYKAVSNDVFYYLPLKLPFFILFPCFFSSVAPQEEIPIQPSLGDLSVTKVTSDSVSLSWNVPAGNFDSFQVKYKDAEGIPQVLPLSGDSRDATVPSLAPSRRYKFNLYGIYGHKRLGPVSTDAITVWVAVEPSLGELSVHNITSESLLLSWSVESGNFDSFIIQYRDAGGKPHALPVDGSLRSLRLHDLASSHRYRFNLYGVSGRKRLGPIFTEAVTELAPPQPSLGELSASNINSTSVHLSWTVQTGNFDSFIIQYRDAEGKPQALPIDTSSLDAVVSNLAPSRRYKFNLYGVSGRKRYGPISTEAVTARMVEPKIRPTLGDLSVSEVTKESVRLSWTISAGKFDSFLVQYKDTQGKTQTVPVDADSRTVVISDLKPSHRYNFNLYGISGKKRLGPISIDAVTGKWSSPSPESTSYAPGGPAHLLDHLVVSEVTPTTMQLTWEAPEGEFDSFLVRYKDSLPGSGRSPPPAKEVKVPGDETTAVLRGLTPNTEYSLTVYGIKDGSEAANINGAARTTGLGNKATFDISLPGQQEESSIGAKTDISLNLCPLIDQALHITPCPATHTLTLPARVLIQIGLPHPRFVLRSC</sequence>
<feature type="domain" description="Fibronectin type-III" evidence="3">
    <location>
        <begin position="854"/>
        <end position="942"/>
    </location>
</feature>
<evidence type="ECO:0000313" key="4">
    <source>
        <dbReference type="Ensembl" id="ENSVKKP00000002901.1"/>
    </source>
</evidence>
<dbReference type="InterPro" id="IPR013783">
    <property type="entry name" value="Ig-like_fold"/>
</dbReference>
<dbReference type="Ensembl" id="ENSVKKT00000002978.1">
    <property type="protein sequence ID" value="ENSVKKP00000002901.1"/>
    <property type="gene ID" value="ENSVKKG00000002262.1"/>
</dbReference>
<evidence type="ECO:0000313" key="5">
    <source>
        <dbReference type="Proteomes" id="UP000694545"/>
    </source>
</evidence>
<keyword evidence="5" id="KW-1185">Reference proteome</keyword>
<dbReference type="InterPro" id="IPR050991">
    <property type="entry name" value="ECM_Regulatory_Proteins"/>
</dbReference>
<feature type="domain" description="Fibronectin type-III" evidence="3">
    <location>
        <begin position="1040"/>
        <end position="1138"/>
    </location>
</feature>
<feature type="domain" description="Fibronectin type-III" evidence="3">
    <location>
        <begin position="1"/>
        <end position="83"/>
    </location>
</feature>
<feature type="region of interest" description="Disordered" evidence="2">
    <location>
        <begin position="286"/>
        <end position="308"/>
    </location>
</feature>
<dbReference type="InterPro" id="IPR003961">
    <property type="entry name" value="FN3_dom"/>
</dbReference>
<feature type="domain" description="Fibronectin type-III" evidence="3">
    <location>
        <begin position="761"/>
        <end position="853"/>
    </location>
</feature>
<dbReference type="GO" id="GO:0031175">
    <property type="term" value="P:neuron projection development"/>
    <property type="evidence" value="ECO:0007669"/>
    <property type="project" value="TreeGrafter"/>
</dbReference>
<reference evidence="4" key="2">
    <citation type="submission" date="2025-09" db="UniProtKB">
        <authorList>
            <consortium name="Ensembl"/>
        </authorList>
    </citation>
    <scope>IDENTIFICATION</scope>
</reference>